<name>A0A8S5PVD8_9CAUD</name>
<sequence length="42" mass="5110">MLAPFPRLRTITHHPRVKQYHEKNLHTSRSIPQLHAVFIYFQ</sequence>
<evidence type="ECO:0000313" key="1">
    <source>
        <dbReference type="EMBL" id="DAE10858.1"/>
    </source>
</evidence>
<organism evidence="1">
    <name type="scientific">Siphoviridae sp. ct9GL2</name>
    <dbReference type="NCBI Taxonomy" id="2825368"/>
    <lineage>
        <taxon>Viruses</taxon>
        <taxon>Duplodnaviria</taxon>
        <taxon>Heunggongvirae</taxon>
        <taxon>Uroviricota</taxon>
        <taxon>Caudoviricetes</taxon>
    </lineage>
</organism>
<protein>
    <submittedName>
        <fullName evidence="1">Uncharacterized protein</fullName>
    </submittedName>
</protein>
<reference evidence="1" key="1">
    <citation type="journal article" date="2021" name="Proc. Natl. Acad. Sci. U.S.A.">
        <title>A Catalog of Tens of Thousands of Viruses from Human Metagenomes Reveals Hidden Associations with Chronic Diseases.</title>
        <authorList>
            <person name="Tisza M.J."/>
            <person name="Buck C.B."/>
        </authorList>
    </citation>
    <scope>NUCLEOTIDE SEQUENCE</scope>
    <source>
        <strain evidence="1">Ct9GL2</strain>
    </source>
</reference>
<proteinExistence type="predicted"/>
<dbReference type="EMBL" id="BK015521">
    <property type="protein sequence ID" value="DAE10858.1"/>
    <property type="molecule type" value="Genomic_DNA"/>
</dbReference>
<accession>A0A8S5PVD8</accession>